<reference evidence="11" key="3">
    <citation type="journal article" date="2021" name="Microorganisms">
        <title>Genomes of Anguillid Herpesvirus 1 Strains Reveal Evolutionary Disparities and Low Genetic Diversity in the Genus Cyprinivirus.</title>
        <authorList>
            <person name="Donohoe O."/>
            <person name="Zhang H."/>
            <person name="Delrez N."/>
            <person name="Gao Y."/>
            <person name="Suarez N.M."/>
            <person name="Davison A.J."/>
            <person name="Vanderplasschen A."/>
        </authorList>
    </citation>
    <scope>NUCLEOTIDE SEQUENCE</scope>
    <source>
        <strain evidence="8">500138</strain>
        <strain evidence="10">DK-200249</strain>
        <strain evidence="9">DK-2008-50-66-1</strain>
        <strain evidence="11">DK-205223-2</strain>
        <strain evidence="12">DK-206116-1</strain>
        <strain evidence="13">HVA 486123</strain>
        <strain evidence="14">UK N080</strain>
    </source>
</reference>
<evidence type="ECO:0000256" key="1">
    <source>
        <dbReference type="ARBA" id="ARBA00009972"/>
    </source>
</evidence>
<protein>
    <recommendedName>
        <fullName evidence="2">thymidylate synthase</fullName>
        <ecNumber evidence="2">2.1.1.45</ecNumber>
    </recommendedName>
</protein>
<accession>D2E8C6</accession>
<evidence type="ECO:0000313" key="15">
    <source>
        <dbReference type="Proteomes" id="UP000011239"/>
    </source>
</evidence>
<dbReference type="HAMAP" id="MF_00008">
    <property type="entry name" value="Thymidy_synth_bact"/>
    <property type="match status" value="1"/>
</dbReference>
<accession>A0A1J0REG4</accession>
<dbReference type="EMBL" id="MW580853">
    <property type="protein sequence ID" value="QRM16891.1"/>
    <property type="molecule type" value="Genomic_DNA"/>
</dbReference>
<evidence type="ECO:0000313" key="8">
    <source>
        <dbReference type="EMBL" id="QRM16368.1"/>
    </source>
</evidence>
<keyword evidence="3 11" id="KW-0489">Methyltransferase</keyword>
<dbReference type="PANTHER" id="PTHR11548:SF2">
    <property type="entry name" value="THYMIDYLATE SYNTHASE"/>
    <property type="match status" value="1"/>
</dbReference>
<evidence type="ECO:0000313" key="11">
    <source>
        <dbReference type="EMBL" id="QRM16760.1"/>
    </source>
</evidence>
<dbReference type="Pfam" id="PF00303">
    <property type="entry name" value="Thymidylat_synt"/>
    <property type="match status" value="1"/>
</dbReference>
<dbReference type="Gene3D" id="3.30.572.10">
    <property type="entry name" value="Thymidylate synthase/dCMP hydroxymethylase domain"/>
    <property type="match status" value="1"/>
</dbReference>
<dbReference type="InterPro" id="IPR000398">
    <property type="entry name" value="Thymidylate_synthase"/>
</dbReference>
<evidence type="ECO:0000313" key="7">
    <source>
        <dbReference type="EMBL" id="ADA57838.1"/>
    </source>
</evidence>
<reference evidence="7 15" key="1">
    <citation type="journal article" date="2010" name="J. Gen. Virol.">
        <title>Complete genome sequence and taxonomic position of anguillid herpesvirus 1.</title>
        <authorList>
            <person name="van Beurden S.J."/>
            <person name="Bossers A."/>
            <person name="Voorbergen-Laarman M.H."/>
            <person name="Haenen O.L."/>
            <person name="Peters S."/>
            <person name="Abma-Henkens M.H."/>
            <person name="Peeters B.P."/>
            <person name="Rottier P.J."/>
            <person name="Engelsma M.Y."/>
        </authorList>
    </citation>
    <scope>NUCLEOTIDE SEQUENCE [LARGE SCALE GENOMIC DNA]</scope>
    <source>
        <strain evidence="7">500138</strain>
        <strain evidence="15">Isolate Anguilla anguilla/Netherlands/500138/1998</strain>
    </source>
</reference>
<dbReference type="EMBL" id="MW580849">
    <property type="protein sequence ID" value="QRM16368.1"/>
    <property type="molecule type" value="Genomic_DNA"/>
</dbReference>
<dbReference type="SUPFAM" id="SSF55831">
    <property type="entry name" value="Thymidylate synthase/dCMP hydroxymethylase"/>
    <property type="match status" value="1"/>
</dbReference>
<evidence type="ECO:0000313" key="13">
    <source>
        <dbReference type="EMBL" id="QRM17021.1"/>
    </source>
</evidence>
<name>A0A1J0REG4_9VIRU</name>
<dbReference type="EMBL" id="MW580850">
    <property type="protein sequence ID" value="QRM16497.1"/>
    <property type="molecule type" value="Genomic_DNA"/>
</dbReference>
<reference evidence="7" key="2">
    <citation type="submission" date="2012-05" db="EMBL/GenBank/DDBJ databases">
        <authorList>
            <person name="van Beurden S.J."/>
            <person name="Gatherer D."/>
            <person name="Tuzi K."/>
            <person name="Herzyk P."/>
            <person name="Galbraith J."/>
            <person name="Peeters B.P.H."/>
            <person name="Rottier P.J.M."/>
            <person name="Engelsma M.Y."/>
            <person name="Davison A.J."/>
        </authorList>
    </citation>
    <scope>NUCLEOTIDE SEQUENCE</scope>
    <source>
        <strain evidence="7">500138</strain>
    </source>
</reference>
<dbReference type="RefSeq" id="YP_003358214.1">
    <property type="nucleotide sequence ID" value="NC_013668.3"/>
</dbReference>
<dbReference type="PANTHER" id="PTHR11548">
    <property type="entry name" value="THYMIDYLATE SYNTHASE 1"/>
    <property type="match status" value="1"/>
</dbReference>
<dbReference type="EMBL" id="MW580852">
    <property type="protein sequence ID" value="QRM16760.1"/>
    <property type="molecule type" value="Genomic_DNA"/>
</dbReference>
<evidence type="ECO:0000256" key="3">
    <source>
        <dbReference type="ARBA" id="ARBA00022603"/>
    </source>
</evidence>
<evidence type="ECO:0000313" key="9">
    <source>
        <dbReference type="EMBL" id="QRM16497.1"/>
    </source>
</evidence>
<dbReference type="EC" id="2.1.1.45" evidence="2"/>
<dbReference type="FunFam" id="3.30.572.10:FF:000013">
    <property type="entry name" value="Thymidylate synthase"/>
    <property type="match status" value="1"/>
</dbReference>
<reference evidence="11" key="4">
    <citation type="submission" date="2021-02" db="EMBL/GenBank/DDBJ databases">
        <authorList>
            <person name="Vanderplasschen A.F.C."/>
            <person name="Davison A.J."/>
        </authorList>
    </citation>
    <scope>NUCLEOTIDE SEQUENCE</scope>
    <source>
        <strain evidence="8">500138</strain>
        <strain evidence="10">DK-200249</strain>
        <strain evidence="9">DK-2008-50-66-1</strain>
        <strain evidence="11">DK-205223-2</strain>
        <strain evidence="12">DK-206116-1</strain>
        <strain evidence="13">HVA 486123</strain>
        <strain evidence="14">UK N080</strain>
    </source>
</reference>
<sequence>MDEQGYIEHVKSILTDGVERRDRTSVGSSLVKFGHMGRYNLRRGFPLFTTKRVFWRAVAEELIWFLKGCTDGVKLAEKGVNIWRDNGTRSFLDSRGLTDHREHDLGPVYGFQWRHWGASYVGADAEYSGQGHDQIQSILSNLKARNNNRRLLLSAWNVSDVPKMALPPCHLFAQFHIDFPAGYQHGTITETIKPRLSCLFYQRSADMGLGVPFNVASYALLTHIMAHLADLEVGELIHSIGDAHIYTNHVAQLELQVKREIRPPPQLTINPRVKSLEDLTFEDLTITGYNPHPTIKMEMAV</sequence>
<dbReference type="GO" id="GO:0032259">
    <property type="term" value="P:methylation"/>
    <property type="evidence" value="ECO:0007669"/>
    <property type="project" value="UniProtKB-KW"/>
</dbReference>
<organism evidence="11">
    <name type="scientific">Anguillid herpesvirus 1</name>
    <dbReference type="NCBI Taxonomy" id="150286"/>
    <lineage>
        <taxon>Viruses</taxon>
        <taxon>Duplodnaviria</taxon>
        <taxon>Heunggongvirae</taxon>
        <taxon>Peploviricota</taxon>
        <taxon>Herviviricetes</taxon>
        <taxon>Herpesvirales</taxon>
        <taxon>Alloherpesviridae</taxon>
        <taxon>Cyvirus</taxon>
        <taxon>Cyvirus anguillidallo1</taxon>
    </lineage>
</organism>
<dbReference type="GO" id="GO:0004799">
    <property type="term" value="F:thymidylate synthase activity"/>
    <property type="evidence" value="ECO:0007669"/>
    <property type="project" value="UniProtKB-EC"/>
</dbReference>
<dbReference type="InterPro" id="IPR023451">
    <property type="entry name" value="Thymidate_synth/dCMP_Mease_dom"/>
</dbReference>
<dbReference type="PRINTS" id="PR00108">
    <property type="entry name" value="THYMDSNTHASE"/>
</dbReference>
<proteinExistence type="inferred from homology"/>
<evidence type="ECO:0000256" key="4">
    <source>
        <dbReference type="ARBA" id="ARBA00022679"/>
    </source>
</evidence>
<dbReference type="GO" id="GO:0006231">
    <property type="term" value="P:dTMP biosynthetic process"/>
    <property type="evidence" value="ECO:0007669"/>
    <property type="project" value="InterPro"/>
</dbReference>
<evidence type="ECO:0000313" key="10">
    <source>
        <dbReference type="EMBL" id="QRM16627.1"/>
    </source>
</evidence>
<dbReference type="NCBIfam" id="TIGR03284">
    <property type="entry name" value="thym_sym"/>
    <property type="match status" value="1"/>
</dbReference>
<dbReference type="OrthoDB" id="13491at10239"/>
<dbReference type="EMBL" id="MW580851">
    <property type="protein sequence ID" value="QRM16627.1"/>
    <property type="molecule type" value="Genomic_DNA"/>
</dbReference>
<evidence type="ECO:0000313" key="14">
    <source>
        <dbReference type="EMBL" id="QRM17152.1"/>
    </source>
</evidence>
<dbReference type="EMBL" id="MW580854">
    <property type="protein sequence ID" value="QRM17021.1"/>
    <property type="molecule type" value="Genomic_DNA"/>
</dbReference>
<evidence type="ECO:0000256" key="2">
    <source>
        <dbReference type="ARBA" id="ARBA00011947"/>
    </source>
</evidence>
<feature type="domain" description="Thymidylate synthase/dCMP hydroxymethylase" evidence="6">
    <location>
        <begin position="5"/>
        <end position="301"/>
    </location>
</feature>
<keyword evidence="4 11" id="KW-0808">Transferase</keyword>
<dbReference type="EMBL" id="MW580855">
    <property type="protein sequence ID" value="QRM17152.1"/>
    <property type="molecule type" value="Genomic_DNA"/>
</dbReference>
<keyword evidence="5" id="KW-0545">Nucleotide biosynthesis</keyword>
<gene>
    <name evidence="11" type="primary">ORF75</name>
    <name evidence="7" type="ORF">AngHV1_ORF75</name>
</gene>
<dbReference type="InterPro" id="IPR045097">
    <property type="entry name" value="Thymidate_synth/dCMP_Mease"/>
</dbReference>
<dbReference type="GeneID" id="8683507"/>
<dbReference type="KEGG" id="vg:8683507"/>
<dbReference type="EMBL" id="FJ940765">
    <property type="protein sequence ID" value="ADA57838.1"/>
    <property type="molecule type" value="Genomic_DNA"/>
</dbReference>
<evidence type="ECO:0000256" key="5">
    <source>
        <dbReference type="ARBA" id="ARBA00022727"/>
    </source>
</evidence>
<dbReference type="Proteomes" id="UP000011239">
    <property type="component" value="Segment"/>
</dbReference>
<evidence type="ECO:0000313" key="12">
    <source>
        <dbReference type="EMBL" id="QRM16891.1"/>
    </source>
</evidence>
<dbReference type="InterPro" id="IPR036926">
    <property type="entry name" value="Thymidate_synth/dCMP_Mease_sf"/>
</dbReference>
<evidence type="ECO:0000259" key="6">
    <source>
        <dbReference type="Pfam" id="PF00303"/>
    </source>
</evidence>
<dbReference type="CDD" id="cd00351">
    <property type="entry name" value="TS_Pyrimidine_HMase"/>
    <property type="match status" value="1"/>
</dbReference>
<keyword evidence="15" id="KW-1185">Reference proteome</keyword>
<comment type="similarity">
    <text evidence="1">Belongs to the thymidylate synthase family.</text>
</comment>